<dbReference type="AlphaFoldDB" id="A0A284RMS5"/>
<protein>
    <submittedName>
        <fullName evidence="1">Uncharacterized protein</fullName>
    </submittedName>
</protein>
<accession>A0A284RMS5</accession>
<gene>
    <name evidence="1" type="ORF">ARMOST_13397</name>
</gene>
<sequence length="123" mass="13899">MRSCGRRAIAPDPRLPRRRVHRLHPGSPILTLQPPPPTILLDCTSQIRRQFSTPLSFLAEKVEEIYGAINEVLEIVCEVDEFLLNVRQRILHAQYDGNVLSPELREQVEARDIGFGGPSPPII</sequence>
<keyword evidence="2" id="KW-1185">Reference proteome</keyword>
<evidence type="ECO:0000313" key="2">
    <source>
        <dbReference type="Proteomes" id="UP000219338"/>
    </source>
</evidence>
<reference evidence="2" key="1">
    <citation type="journal article" date="2017" name="Nat. Ecol. Evol.">
        <title>Genome expansion and lineage-specific genetic innovations in the forest pathogenic fungi Armillaria.</title>
        <authorList>
            <person name="Sipos G."/>
            <person name="Prasanna A.N."/>
            <person name="Walter M.C."/>
            <person name="O'Connor E."/>
            <person name="Balint B."/>
            <person name="Krizsan K."/>
            <person name="Kiss B."/>
            <person name="Hess J."/>
            <person name="Varga T."/>
            <person name="Slot J."/>
            <person name="Riley R."/>
            <person name="Boka B."/>
            <person name="Rigling D."/>
            <person name="Barry K."/>
            <person name="Lee J."/>
            <person name="Mihaltcheva S."/>
            <person name="LaButti K."/>
            <person name="Lipzen A."/>
            <person name="Waldron R."/>
            <person name="Moloney N.M."/>
            <person name="Sperisen C."/>
            <person name="Kredics L."/>
            <person name="Vagvoelgyi C."/>
            <person name="Patrignani A."/>
            <person name="Fitzpatrick D."/>
            <person name="Nagy I."/>
            <person name="Doyle S."/>
            <person name="Anderson J.B."/>
            <person name="Grigoriev I.V."/>
            <person name="Gueldener U."/>
            <person name="Muensterkoetter M."/>
            <person name="Nagy L.G."/>
        </authorList>
    </citation>
    <scope>NUCLEOTIDE SEQUENCE [LARGE SCALE GENOMIC DNA]</scope>
    <source>
        <strain evidence="2">C18/9</strain>
    </source>
</reference>
<organism evidence="1 2">
    <name type="scientific">Armillaria ostoyae</name>
    <name type="common">Armillaria root rot fungus</name>
    <dbReference type="NCBI Taxonomy" id="47428"/>
    <lineage>
        <taxon>Eukaryota</taxon>
        <taxon>Fungi</taxon>
        <taxon>Dikarya</taxon>
        <taxon>Basidiomycota</taxon>
        <taxon>Agaricomycotina</taxon>
        <taxon>Agaricomycetes</taxon>
        <taxon>Agaricomycetidae</taxon>
        <taxon>Agaricales</taxon>
        <taxon>Marasmiineae</taxon>
        <taxon>Physalacriaceae</taxon>
        <taxon>Armillaria</taxon>
    </lineage>
</organism>
<proteinExistence type="predicted"/>
<dbReference type="Proteomes" id="UP000219338">
    <property type="component" value="Unassembled WGS sequence"/>
</dbReference>
<evidence type="ECO:0000313" key="1">
    <source>
        <dbReference type="EMBL" id="SJL10015.1"/>
    </source>
</evidence>
<name>A0A284RMS5_ARMOS</name>
<dbReference type="EMBL" id="FUEG01000011">
    <property type="protein sequence ID" value="SJL10015.1"/>
    <property type="molecule type" value="Genomic_DNA"/>
</dbReference>